<dbReference type="Proteomes" id="UP000050920">
    <property type="component" value="Unassembled WGS sequence"/>
</dbReference>
<keyword evidence="2" id="KW-0178">Competence</keyword>
<keyword evidence="5" id="KW-1185">Reference proteome</keyword>
<dbReference type="EMBL" id="AYGX02000143">
    <property type="protein sequence ID" value="KRO25825.1"/>
    <property type="molecule type" value="Genomic_DNA"/>
</dbReference>
<feature type="transmembrane region" description="Helical" evidence="3">
    <location>
        <begin position="12"/>
        <end position="32"/>
    </location>
</feature>
<comment type="caution">
    <text evidence="4">The sequence shown here is derived from an EMBL/GenBank/DDBJ whole genome shotgun (WGS) entry which is preliminary data.</text>
</comment>
<dbReference type="GO" id="GO:0030420">
    <property type="term" value="P:establishment of competence for transformation"/>
    <property type="evidence" value="ECO:0007669"/>
    <property type="project" value="UniProtKB-KW"/>
</dbReference>
<evidence type="ECO:0000256" key="2">
    <source>
        <dbReference type="ARBA" id="ARBA00023287"/>
    </source>
</evidence>
<name>A0A0R2NJ53_9LACO</name>
<dbReference type="NCBIfam" id="TIGR02532">
    <property type="entry name" value="IV_pilin_GFxxxE"/>
    <property type="match status" value="1"/>
</dbReference>
<evidence type="ECO:0000256" key="3">
    <source>
        <dbReference type="SAM" id="Phobius"/>
    </source>
</evidence>
<evidence type="ECO:0000313" key="5">
    <source>
        <dbReference type="Proteomes" id="UP000050920"/>
    </source>
</evidence>
<dbReference type="RefSeq" id="WP_029778892.1">
    <property type="nucleotide sequence ID" value="NZ_AYGX02000143.1"/>
</dbReference>
<reference evidence="4 5" key="1">
    <citation type="journal article" date="2015" name="Genome Announc.">
        <title>Expanding the biotechnology potential of lactobacilli through comparative genomics of 213 strains and associated genera.</title>
        <authorList>
            <person name="Sun Z."/>
            <person name="Harris H.M."/>
            <person name="McCann A."/>
            <person name="Guo C."/>
            <person name="Argimon S."/>
            <person name="Zhang W."/>
            <person name="Yang X."/>
            <person name="Jeffery I.B."/>
            <person name="Cooney J.C."/>
            <person name="Kagawa T.F."/>
            <person name="Liu W."/>
            <person name="Song Y."/>
            <person name="Salvetti E."/>
            <person name="Wrobel A."/>
            <person name="Rasinkangas P."/>
            <person name="Parkhill J."/>
            <person name="Rea M.C."/>
            <person name="O'Sullivan O."/>
            <person name="Ritari J."/>
            <person name="Douillard F.P."/>
            <person name="Paul Ross R."/>
            <person name="Yang R."/>
            <person name="Briner A.E."/>
            <person name="Felis G.E."/>
            <person name="de Vos W.M."/>
            <person name="Barrangou R."/>
            <person name="Klaenhammer T.R."/>
            <person name="Caufield P.W."/>
            <person name="Cui Y."/>
            <person name="Zhang H."/>
            <person name="O'Toole P.W."/>
        </authorList>
    </citation>
    <scope>NUCLEOTIDE SEQUENCE [LARGE SCALE GENOMIC DNA]</scope>
    <source>
        <strain evidence="4 5">DSM 21115</strain>
    </source>
</reference>
<keyword evidence="3" id="KW-1133">Transmembrane helix</keyword>
<accession>A0A0R2NJ53</accession>
<gene>
    <name evidence="4" type="ORF">DY78_GL001128</name>
</gene>
<organism evidence="4 5">
    <name type="scientific">Lactiplantibacillus fabifermentans DSM 21115</name>
    <dbReference type="NCBI Taxonomy" id="1413187"/>
    <lineage>
        <taxon>Bacteria</taxon>
        <taxon>Bacillati</taxon>
        <taxon>Bacillota</taxon>
        <taxon>Bacilli</taxon>
        <taxon>Lactobacillales</taxon>
        <taxon>Lactobacillaceae</taxon>
        <taxon>Lactiplantibacillus</taxon>
    </lineage>
</organism>
<protein>
    <recommendedName>
        <fullName evidence="6">Type II secretion system protein</fullName>
    </recommendedName>
</protein>
<dbReference type="AlphaFoldDB" id="A0A0R2NJ53"/>
<keyword evidence="3" id="KW-0812">Transmembrane</keyword>
<evidence type="ECO:0000256" key="1">
    <source>
        <dbReference type="ARBA" id="ARBA00004241"/>
    </source>
</evidence>
<dbReference type="GO" id="GO:0009986">
    <property type="term" value="C:cell surface"/>
    <property type="evidence" value="ECO:0007669"/>
    <property type="project" value="UniProtKB-SubCell"/>
</dbReference>
<keyword evidence="3" id="KW-0472">Membrane</keyword>
<evidence type="ECO:0000313" key="4">
    <source>
        <dbReference type="EMBL" id="KRO25825.1"/>
    </source>
</evidence>
<dbReference type="InterPro" id="IPR012902">
    <property type="entry name" value="N_methyl_site"/>
</dbReference>
<evidence type="ECO:0008006" key="6">
    <source>
        <dbReference type="Google" id="ProtNLM"/>
    </source>
</evidence>
<sequence>MLRISRQRFGFTLIESVTVLGIVCSLLLVVIYRFPTRVRQENAEKVFWEQLRNDWQQQVLLAGLTGKKHGANQSINFYQDTNTVAYMHKPDRTAWKVVKLPPTLHIDRGASVDIQANGHTSLRYVLFHSDLQPKYTIKLTALMGWGAYGIAFKDRK</sequence>
<comment type="subcellular location">
    <subcellularLocation>
        <location evidence="1">Cell surface</location>
    </subcellularLocation>
</comment>
<proteinExistence type="predicted"/>